<dbReference type="EMBL" id="JAUUTY010000001">
    <property type="protein sequence ID" value="KAK1692815.1"/>
    <property type="molecule type" value="Genomic_DNA"/>
</dbReference>
<dbReference type="InterPro" id="IPR050796">
    <property type="entry name" value="SCF_F-box_component"/>
</dbReference>
<evidence type="ECO:0000313" key="2">
    <source>
        <dbReference type="EMBL" id="KAK1692815.1"/>
    </source>
</evidence>
<protein>
    <recommendedName>
        <fullName evidence="1">F-box domain-containing protein</fullName>
    </recommendedName>
</protein>
<dbReference type="Proteomes" id="UP001231189">
    <property type="component" value="Unassembled WGS sequence"/>
</dbReference>
<dbReference type="InterPro" id="IPR013187">
    <property type="entry name" value="F-box-assoc_dom_typ3"/>
</dbReference>
<dbReference type="SMART" id="SM00256">
    <property type="entry name" value="FBOX"/>
    <property type="match status" value="1"/>
</dbReference>
<dbReference type="Pfam" id="PF00646">
    <property type="entry name" value="F-box"/>
    <property type="match status" value="1"/>
</dbReference>
<dbReference type="InterPro" id="IPR001810">
    <property type="entry name" value="F-box_dom"/>
</dbReference>
<name>A0AAD8TS22_LOLMU</name>
<dbReference type="PANTHER" id="PTHR31672:SF13">
    <property type="entry name" value="F-BOX PROTEIN CPR30-LIKE"/>
    <property type="match status" value="1"/>
</dbReference>
<dbReference type="Pfam" id="PF08268">
    <property type="entry name" value="FBA_3"/>
    <property type="match status" value="1"/>
</dbReference>
<dbReference type="NCBIfam" id="TIGR01640">
    <property type="entry name" value="F_box_assoc_1"/>
    <property type="match status" value="1"/>
</dbReference>
<comment type="caution">
    <text evidence="2">The sequence shown here is derived from an EMBL/GenBank/DDBJ whole genome shotgun (WGS) entry which is preliminary data.</text>
</comment>
<dbReference type="InterPro" id="IPR017451">
    <property type="entry name" value="F-box-assoc_interact_dom"/>
</dbReference>
<feature type="domain" description="F-box" evidence="1">
    <location>
        <begin position="16"/>
        <end position="56"/>
    </location>
</feature>
<evidence type="ECO:0000259" key="1">
    <source>
        <dbReference type="SMART" id="SM00256"/>
    </source>
</evidence>
<organism evidence="2 3">
    <name type="scientific">Lolium multiflorum</name>
    <name type="common">Italian ryegrass</name>
    <name type="synonym">Lolium perenne subsp. multiflorum</name>
    <dbReference type="NCBI Taxonomy" id="4521"/>
    <lineage>
        <taxon>Eukaryota</taxon>
        <taxon>Viridiplantae</taxon>
        <taxon>Streptophyta</taxon>
        <taxon>Embryophyta</taxon>
        <taxon>Tracheophyta</taxon>
        <taxon>Spermatophyta</taxon>
        <taxon>Magnoliopsida</taxon>
        <taxon>Liliopsida</taxon>
        <taxon>Poales</taxon>
        <taxon>Poaceae</taxon>
        <taxon>BOP clade</taxon>
        <taxon>Pooideae</taxon>
        <taxon>Poodae</taxon>
        <taxon>Poeae</taxon>
        <taxon>Poeae Chloroplast Group 2 (Poeae type)</taxon>
        <taxon>Loliodinae</taxon>
        <taxon>Loliinae</taxon>
        <taxon>Lolium</taxon>
    </lineage>
</organism>
<dbReference type="AlphaFoldDB" id="A0AAD8TS22"/>
<sequence>MAPPCKEAADQPSFFLPDELIEDIFARMPASSAQRCRCLSRAWAAALSSRSFTDRHLRLANRRDGSRSRSLFFLPDYHSMTAHTWSPSRPLVAVRRDDDRLRRIAVVTRQCRGLVVLMQLHENYYNGPGSAVRLANYYVCNPSTGQMTALPKGQDAFGLWPLNHDRLGIGYDASIQKHKVVRLYCRGALPPACEVYVLNSTTKHWRPPAGAPDKVMPPGFATDFCSDQSLFAHGYLYWGAQPDRNSYGERVIISFSIRDEVFDILPPPPAVRRLYPCEITELDRRLCLFNNTDSYKRVFDIWVLHDHRAGSWGIHCRIDLDRAPLAGRRLICSYRVFPLDIADGRAERPRGI</sequence>
<evidence type="ECO:0000313" key="3">
    <source>
        <dbReference type="Proteomes" id="UP001231189"/>
    </source>
</evidence>
<dbReference type="PANTHER" id="PTHR31672">
    <property type="entry name" value="BNACNNG10540D PROTEIN"/>
    <property type="match status" value="1"/>
</dbReference>
<dbReference type="SUPFAM" id="SSF81383">
    <property type="entry name" value="F-box domain"/>
    <property type="match status" value="1"/>
</dbReference>
<accession>A0AAD8TS22</accession>
<dbReference type="InterPro" id="IPR036047">
    <property type="entry name" value="F-box-like_dom_sf"/>
</dbReference>
<keyword evidence="3" id="KW-1185">Reference proteome</keyword>
<proteinExistence type="predicted"/>
<gene>
    <name evidence="2" type="ORF">QYE76_009512</name>
</gene>
<reference evidence="2" key="1">
    <citation type="submission" date="2023-07" db="EMBL/GenBank/DDBJ databases">
        <title>A chromosome-level genome assembly of Lolium multiflorum.</title>
        <authorList>
            <person name="Chen Y."/>
            <person name="Copetti D."/>
            <person name="Kolliker R."/>
            <person name="Studer B."/>
        </authorList>
    </citation>
    <scope>NUCLEOTIDE SEQUENCE</scope>
    <source>
        <strain evidence="2">02402/16</strain>
        <tissue evidence="2">Leaf</tissue>
    </source>
</reference>